<feature type="transmembrane region" description="Helical" evidence="2">
    <location>
        <begin position="214"/>
        <end position="243"/>
    </location>
</feature>
<feature type="transmembrane region" description="Helical" evidence="2">
    <location>
        <begin position="299"/>
        <end position="317"/>
    </location>
</feature>
<feature type="transmembrane region" description="Helical" evidence="2">
    <location>
        <begin position="42"/>
        <end position="62"/>
    </location>
</feature>
<dbReference type="PANTHER" id="PTHR36834">
    <property type="entry name" value="MEMBRANE PROTEIN-RELATED"/>
    <property type="match status" value="1"/>
</dbReference>
<feature type="transmembrane region" description="Helical" evidence="2">
    <location>
        <begin position="109"/>
        <end position="127"/>
    </location>
</feature>
<dbReference type="PANTHER" id="PTHR36834:SF1">
    <property type="entry name" value="INTEGRAL MEMBRANE PROTEIN"/>
    <property type="match status" value="1"/>
</dbReference>
<accession>A0A8J3TIZ7</accession>
<dbReference type="AlphaFoldDB" id="A0A8J3TIZ7"/>
<feature type="domain" description="VanZ-like" evidence="3">
    <location>
        <begin position="50"/>
        <end position="190"/>
    </location>
</feature>
<keyword evidence="2" id="KW-0812">Transmembrane</keyword>
<feature type="transmembrane region" description="Helical" evidence="2">
    <location>
        <begin position="173"/>
        <end position="194"/>
    </location>
</feature>
<comment type="caution">
    <text evidence="4">The sequence shown here is derived from an EMBL/GenBank/DDBJ whole genome shotgun (WGS) entry which is preliminary data.</text>
</comment>
<dbReference type="Proteomes" id="UP000650628">
    <property type="component" value="Unassembled WGS sequence"/>
</dbReference>
<keyword evidence="2" id="KW-0472">Membrane</keyword>
<sequence>MLSDRLLPAVPALFGGALLAVILFVPFVFLSYRRRGEMGLGAALLAFGLLVYGLALVAYTLFPVPRIDGTWCAANTAMSHPQLDPLRFLDDIARERRTPGLRGLPANPAVQQVVFNVALFVPLGAYVRHYFRRGVVTAVVAGAAVSLLIEVTQFTGNWFLFSCPYRLFDVDDLVANSLGAAVGVMFAPLLHLVYGRHAVLPANAARPLTARRRLLGMLVDLVAVFLLGGVLATALHLAVRYGLGAQLAAQPWGALADSALNPWLPAVLLLALPSLGADGATLGQHAVRLRRTRADGTRAGARIVPALLFGGFGYFVLVGLDPFVPAAGGLSNLLLPACLLLALPRSHRGLSGLVSGLTVTDSRRRGKRPALSQATEDLVDSRHDDTVAPHPSST</sequence>
<name>A0A8J3TIZ7_9ACTN</name>
<gene>
    <name evidence="4" type="ORF">Pmi06nite_04510</name>
</gene>
<evidence type="ECO:0000313" key="4">
    <source>
        <dbReference type="EMBL" id="GII27009.1"/>
    </source>
</evidence>
<dbReference type="InterPro" id="IPR006976">
    <property type="entry name" value="VanZ-like"/>
</dbReference>
<evidence type="ECO:0000256" key="1">
    <source>
        <dbReference type="SAM" id="MobiDB-lite"/>
    </source>
</evidence>
<organism evidence="4 5">
    <name type="scientific">Planotetraspora mira</name>
    <dbReference type="NCBI Taxonomy" id="58121"/>
    <lineage>
        <taxon>Bacteria</taxon>
        <taxon>Bacillati</taxon>
        <taxon>Actinomycetota</taxon>
        <taxon>Actinomycetes</taxon>
        <taxon>Streptosporangiales</taxon>
        <taxon>Streptosporangiaceae</taxon>
        <taxon>Planotetraspora</taxon>
    </lineage>
</organism>
<feature type="transmembrane region" description="Helical" evidence="2">
    <location>
        <begin position="6"/>
        <end position="30"/>
    </location>
</feature>
<evidence type="ECO:0000259" key="3">
    <source>
        <dbReference type="Pfam" id="PF04892"/>
    </source>
</evidence>
<evidence type="ECO:0000313" key="5">
    <source>
        <dbReference type="Proteomes" id="UP000650628"/>
    </source>
</evidence>
<protein>
    <recommendedName>
        <fullName evidence="3">VanZ-like domain-containing protein</fullName>
    </recommendedName>
</protein>
<keyword evidence="2" id="KW-1133">Transmembrane helix</keyword>
<proteinExistence type="predicted"/>
<feature type="transmembrane region" description="Helical" evidence="2">
    <location>
        <begin position="134"/>
        <end position="161"/>
    </location>
</feature>
<dbReference type="InterPro" id="IPR053150">
    <property type="entry name" value="Teicoplanin_resist-assoc"/>
</dbReference>
<evidence type="ECO:0000256" key="2">
    <source>
        <dbReference type="SAM" id="Phobius"/>
    </source>
</evidence>
<feature type="region of interest" description="Disordered" evidence="1">
    <location>
        <begin position="364"/>
        <end position="394"/>
    </location>
</feature>
<reference evidence="4 5" key="1">
    <citation type="submission" date="2021-01" db="EMBL/GenBank/DDBJ databases">
        <title>Whole genome shotgun sequence of Planotetraspora mira NBRC 15435.</title>
        <authorList>
            <person name="Komaki H."/>
            <person name="Tamura T."/>
        </authorList>
    </citation>
    <scope>NUCLEOTIDE SEQUENCE [LARGE SCALE GENOMIC DNA]</scope>
    <source>
        <strain evidence="4 5">NBRC 15435</strain>
    </source>
</reference>
<keyword evidence="5" id="KW-1185">Reference proteome</keyword>
<feature type="transmembrane region" description="Helical" evidence="2">
    <location>
        <begin position="263"/>
        <end position="287"/>
    </location>
</feature>
<dbReference type="Pfam" id="PF04892">
    <property type="entry name" value="VanZ"/>
    <property type="match status" value="1"/>
</dbReference>
<dbReference type="EMBL" id="BOOO01000002">
    <property type="protein sequence ID" value="GII27009.1"/>
    <property type="molecule type" value="Genomic_DNA"/>
</dbReference>